<protein>
    <submittedName>
        <fullName evidence="1">Uncharacterized protein</fullName>
    </submittedName>
</protein>
<reference evidence="1" key="1">
    <citation type="journal article" date="2023" name="Nat. Commun.">
        <title>Diploid and tetraploid genomes of Acorus and the evolution of monocots.</title>
        <authorList>
            <person name="Ma L."/>
            <person name="Liu K.W."/>
            <person name="Li Z."/>
            <person name="Hsiao Y.Y."/>
            <person name="Qi Y."/>
            <person name="Fu T."/>
            <person name="Tang G.D."/>
            <person name="Zhang D."/>
            <person name="Sun W.H."/>
            <person name="Liu D.K."/>
            <person name="Li Y."/>
            <person name="Chen G.Z."/>
            <person name="Liu X.D."/>
            <person name="Liao X.Y."/>
            <person name="Jiang Y.T."/>
            <person name="Yu X."/>
            <person name="Hao Y."/>
            <person name="Huang J."/>
            <person name="Zhao X.W."/>
            <person name="Ke S."/>
            <person name="Chen Y.Y."/>
            <person name="Wu W.L."/>
            <person name="Hsu J.L."/>
            <person name="Lin Y.F."/>
            <person name="Huang M.D."/>
            <person name="Li C.Y."/>
            <person name="Huang L."/>
            <person name="Wang Z.W."/>
            <person name="Zhao X."/>
            <person name="Zhong W.Y."/>
            <person name="Peng D.H."/>
            <person name="Ahmad S."/>
            <person name="Lan S."/>
            <person name="Zhang J.S."/>
            <person name="Tsai W.C."/>
            <person name="Van de Peer Y."/>
            <person name="Liu Z.J."/>
        </authorList>
    </citation>
    <scope>NUCLEOTIDE SEQUENCE</scope>
    <source>
        <strain evidence="1">CP</strain>
    </source>
</reference>
<reference evidence="1" key="2">
    <citation type="submission" date="2023-06" db="EMBL/GenBank/DDBJ databases">
        <authorList>
            <person name="Ma L."/>
            <person name="Liu K.-W."/>
            <person name="Li Z."/>
            <person name="Hsiao Y.-Y."/>
            <person name="Qi Y."/>
            <person name="Fu T."/>
            <person name="Tang G."/>
            <person name="Zhang D."/>
            <person name="Sun W.-H."/>
            <person name="Liu D.-K."/>
            <person name="Li Y."/>
            <person name="Chen G.-Z."/>
            <person name="Liu X.-D."/>
            <person name="Liao X.-Y."/>
            <person name="Jiang Y.-T."/>
            <person name="Yu X."/>
            <person name="Hao Y."/>
            <person name="Huang J."/>
            <person name="Zhao X.-W."/>
            <person name="Ke S."/>
            <person name="Chen Y.-Y."/>
            <person name="Wu W.-L."/>
            <person name="Hsu J.-L."/>
            <person name="Lin Y.-F."/>
            <person name="Huang M.-D."/>
            <person name="Li C.-Y."/>
            <person name="Huang L."/>
            <person name="Wang Z.-W."/>
            <person name="Zhao X."/>
            <person name="Zhong W.-Y."/>
            <person name="Peng D.-H."/>
            <person name="Ahmad S."/>
            <person name="Lan S."/>
            <person name="Zhang J.-S."/>
            <person name="Tsai W.-C."/>
            <person name="Van De Peer Y."/>
            <person name="Liu Z.-J."/>
        </authorList>
    </citation>
    <scope>NUCLEOTIDE SEQUENCE</scope>
    <source>
        <strain evidence="1">CP</strain>
        <tissue evidence="1">Leaves</tissue>
    </source>
</reference>
<accession>A0AAV9F203</accession>
<proteinExistence type="predicted"/>
<name>A0AAV9F203_ACOCL</name>
<dbReference type="Proteomes" id="UP001180020">
    <property type="component" value="Unassembled WGS sequence"/>
</dbReference>
<organism evidence="1 2">
    <name type="scientific">Acorus calamus</name>
    <name type="common">Sweet flag</name>
    <dbReference type="NCBI Taxonomy" id="4465"/>
    <lineage>
        <taxon>Eukaryota</taxon>
        <taxon>Viridiplantae</taxon>
        <taxon>Streptophyta</taxon>
        <taxon>Embryophyta</taxon>
        <taxon>Tracheophyta</taxon>
        <taxon>Spermatophyta</taxon>
        <taxon>Magnoliopsida</taxon>
        <taxon>Liliopsida</taxon>
        <taxon>Acoraceae</taxon>
        <taxon>Acorus</taxon>
    </lineage>
</organism>
<comment type="caution">
    <text evidence="1">The sequence shown here is derived from an EMBL/GenBank/DDBJ whole genome shotgun (WGS) entry which is preliminary data.</text>
</comment>
<dbReference type="AlphaFoldDB" id="A0AAV9F203"/>
<keyword evidence="2" id="KW-1185">Reference proteome</keyword>
<gene>
    <name evidence="1" type="ORF">QJS10_CPB04g01093</name>
</gene>
<sequence>MAGVEAGAVSRAAKTRAAKSGAGGIGAKEAGVVKNGAAVSGVAVYGAVRDGAVPQISLAVKEVIPLGRVDKGKGILGGSVLAVERPTVSLLVKEVWLPRWGGGGNGKGKPGHGLSMTSCLGDQWQVVSRKGRRPRSGLAEVANVGEAGSKRRKRLARMPSWLLARLSTRRITRWGIPLVWRTAEVIRRVVEPMGWFLFMEEVMEESEAFLLIAVSLWVNDTLSLPDVIMVCMGGLEVEVAISAVGFPSLCPMLRWFARASLVRLPEARLLYIPRFRV</sequence>
<evidence type="ECO:0000313" key="2">
    <source>
        <dbReference type="Proteomes" id="UP001180020"/>
    </source>
</evidence>
<dbReference type="EMBL" id="JAUJYO010000004">
    <property type="protein sequence ID" value="KAK1319933.1"/>
    <property type="molecule type" value="Genomic_DNA"/>
</dbReference>
<evidence type="ECO:0000313" key="1">
    <source>
        <dbReference type="EMBL" id="KAK1319933.1"/>
    </source>
</evidence>